<dbReference type="InterPro" id="IPR006201">
    <property type="entry name" value="Neur_channel"/>
</dbReference>
<dbReference type="CDD" id="cd18989">
    <property type="entry name" value="LGIC_ECD_cation"/>
    <property type="match status" value="1"/>
</dbReference>
<dbReference type="AlphaFoldDB" id="A0A7I8VM80"/>
<evidence type="ECO:0000256" key="5">
    <source>
        <dbReference type="ARBA" id="ARBA00023018"/>
    </source>
</evidence>
<evidence type="ECO:0000256" key="8">
    <source>
        <dbReference type="ARBA" id="ARBA00023170"/>
    </source>
</evidence>
<keyword evidence="3 12" id="KW-0812">Transmembrane</keyword>
<dbReference type="GO" id="GO:0004888">
    <property type="term" value="F:transmembrane signaling receptor activity"/>
    <property type="evidence" value="ECO:0007669"/>
    <property type="project" value="InterPro"/>
</dbReference>
<sequence length="368" mass="42119">MHKGSGSKETRKLRNTTDEERLIKDLFMDYDPDARAVPLDSHVVTVEIQYTLIRIQKLDERSQVLTTTGLVITEWMDKRLTWEPNDYGNLTDIVVHPGRIWLPELTLMNGAEDMVQDFEKIRVLISHVGKLHWEPGGIFSTTCDIDISFFPFDTQRCPIKIGAWAYYSQRMNLTNSSSIVPMHDFRMNGEWQVVSTDVAWGETVLPCFVYLTFTMTVGTLSVCLTVLVLNIHHLHPEKPVPGWVRIFVLQVMAKFVCFRSPIIKRSVNSIKAISDPDLTAIPNKHNGPARRLANHLLSDGETPSSASDRLLRALSLEKMDRAEENDWKNVARVVDRFLFWLVFTVMIVSAICILLAPYYLPVFVEQSR</sequence>
<dbReference type="SUPFAM" id="SSF63712">
    <property type="entry name" value="Nicotinic receptor ligand binding domain-like"/>
    <property type="match status" value="1"/>
</dbReference>
<keyword evidence="9" id="KW-1071">Ligand-gated ion channel</keyword>
<dbReference type="InterPro" id="IPR018000">
    <property type="entry name" value="Neurotransmitter_ion_chnl_CS"/>
</dbReference>
<evidence type="ECO:0000313" key="15">
    <source>
        <dbReference type="Proteomes" id="UP000549394"/>
    </source>
</evidence>
<feature type="domain" description="Neurotransmitter-gated ion-channel ligand-binding" evidence="13">
    <location>
        <begin position="19"/>
        <end position="207"/>
    </location>
</feature>
<dbReference type="InterPro" id="IPR036734">
    <property type="entry name" value="Neur_chan_lig-bd_sf"/>
</dbReference>
<evidence type="ECO:0000256" key="10">
    <source>
        <dbReference type="ARBA" id="ARBA00023303"/>
    </source>
</evidence>
<dbReference type="SUPFAM" id="SSF90112">
    <property type="entry name" value="Neurotransmitter-gated ion-channel transmembrane pore"/>
    <property type="match status" value="1"/>
</dbReference>
<evidence type="ECO:0000256" key="6">
    <source>
        <dbReference type="ARBA" id="ARBA00023065"/>
    </source>
</evidence>
<keyword evidence="7 12" id="KW-0472">Membrane</keyword>
<dbReference type="InterPro" id="IPR006202">
    <property type="entry name" value="Neur_chan_lig-bd"/>
</dbReference>
<reference evidence="14 15" key="1">
    <citation type="submission" date="2020-08" db="EMBL/GenBank/DDBJ databases">
        <authorList>
            <person name="Hejnol A."/>
        </authorList>
    </citation>
    <scope>NUCLEOTIDE SEQUENCE [LARGE SCALE GENOMIC DNA]</scope>
</reference>
<dbReference type="Gene3D" id="1.20.58.390">
    <property type="entry name" value="Neurotransmitter-gated ion-channel transmembrane domain"/>
    <property type="match status" value="1"/>
</dbReference>
<evidence type="ECO:0000256" key="1">
    <source>
        <dbReference type="ARBA" id="ARBA00022448"/>
    </source>
</evidence>
<gene>
    <name evidence="14" type="ORF">DGYR_LOCUS5916</name>
</gene>
<organism evidence="14 15">
    <name type="scientific">Dimorphilus gyrociliatus</name>
    <dbReference type="NCBI Taxonomy" id="2664684"/>
    <lineage>
        <taxon>Eukaryota</taxon>
        <taxon>Metazoa</taxon>
        <taxon>Spiralia</taxon>
        <taxon>Lophotrochozoa</taxon>
        <taxon>Annelida</taxon>
        <taxon>Polychaeta</taxon>
        <taxon>Polychaeta incertae sedis</taxon>
        <taxon>Dinophilidae</taxon>
        <taxon>Dimorphilus</taxon>
    </lineage>
</organism>
<evidence type="ECO:0000256" key="2">
    <source>
        <dbReference type="ARBA" id="ARBA00022475"/>
    </source>
</evidence>
<dbReference type="Proteomes" id="UP000549394">
    <property type="component" value="Unassembled WGS sequence"/>
</dbReference>
<feature type="transmembrane region" description="Helical" evidence="12">
    <location>
        <begin position="243"/>
        <end position="262"/>
    </location>
</feature>
<evidence type="ECO:0000256" key="7">
    <source>
        <dbReference type="ARBA" id="ARBA00023136"/>
    </source>
</evidence>
<evidence type="ECO:0000256" key="3">
    <source>
        <dbReference type="ARBA" id="ARBA00022692"/>
    </source>
</evidence>
<evidence type="ECO:0000256" key="9">
    <source>
        <dbReference type="ARBA" id="ARBA00023286"/>
    </source>
</evidence>
<dbReference type="InterPro" id="IPR002394">
    <property type="entry name" value="Nicotinic_acetylcholine_rcpt"/>
</dbReference>
<dbReference type="OrthoDB" id="6259715at2759"/>
<proteinExistence type="inferred from homology"/>
<comment type="subcellular location">
    <subcellularLocation>
        <location evidence="11">Synaptic cell membrane</location>
        <topology evidence="11">Multi-pass membrane protein</topology>
    </subcellularLocation>
</comment>
<keyword evidence="4 12" id="KW-1133">Transmembrane helix</keyword>
<keyword evidence="15" id="KW-1185">Reference proteome</keyword>
<keyword evidence="8" id="KW-0675">Receptor</keyword>
<evidence type="ECO:0000313" key="14">
    <source>
        <dbReference type="EMBL" id="CAD5117383.1"/>
    </source>
</evidence>
<dbReference type="Pfam" id="PF02931">
    <property type="entry name" value="Neur_chan_LBD"/>
    <property type="match status" value="1"/>
</dbReference>
<keyword evidence="2" id="KW-1003">Cell membrane</keyword>
<evidence type="ECO:0000256" key="4">
    <source>
        <dbReference type="ARBA" id="ARBA00022989"/>
    </source>
</evidence>
<evidence type="ECO:0000256" key="11">
    <source>
        <dbReference type="ARBA" id="ARBA00034099"/>
    </source>
</evidence>
<dbReference type="FunFam" id="2.70.170.10:FF:000028">
    <property type="entry name" value="AcetylCholine Receptor"/>
    <property type="match status" value="1"/>
</dbReference>
<dbReference type="PROSITE" id="PS00236">
    <property type="entry name" value="NEUROTR_ION_CHANNEL"/>
    <property type="match status" value="1"/>
</dbReference>
<evidence type="ECO:0000256" key="12">
    <source>
        <dbReference type="RuleBase" id="RU000687"/>
    </source>
</evidence>
<dbReference type="GO" id="GO:0045211">
    <property type="term" value="C:postsynaptic membrane"/>
    <property type="evidence" value="ECO:0007669"/>
    <property type="project" value="InterPro"/>
</dbReference>
<comment type="caution">
    <text evidence="14">The sequence shown here is derived from an EMBL/GenBank/DDBJ whole genome shotgun (WGS) entry which is preliminary data.</text>
</comment>
<dbReference type="PRINTS" id="PR00252">
    <property type="entry name" value="NRIONCHANNEL"/>
</dbReference>
<feature type="transmembrane region" description="Helical" evidence="12">
    <location>
        <begin position="208"/>
        <end position="231"/>
    </location>
</feature>
<dbReference type="InterPro" id="IPR036719">
    <property type="entry name" value="Neuro-gated_channel_TM_sf"/>
</dbReference>
<keyword evidence="10 12" id="KW-0407">Ion channel</keyword>
<keyword evidence="1 12" id="KW-0813">Transport</keyword>
<dbReference type="PANTHER" id="PTHR18945">
    <property type="entry name" value="NEUROTRANSMITTER GATED ION CHANNEL"/>
    <property type="match status" value="1"/>
</dbReference>
<dbReference type="EMBL" id="CAJFCJ010000007">
    <property type="protein sequence ID" value="CAD5117383.1"/>
    <property type="molecule type" value="Genomic_DNA"/>
</dbReference>
<keyword evidence="5" id="KW-0770">Synapse</keyword>
<keyword evidence="6 12" id="KW-0406">Ion transport</keyword>
<comment type="similarity">
    <text evidence="12">Belongs to the ligand-gated ion channel (TC 1.A.9) family.</text>
</comment>
<dbReference type="GO" id="GO:0022848">
    <property type="term" value="F:acetylcholine-gated monoatomic cation-selective channel activity"/>
    <property type="evidence" value="ECO:0007669"/>
    <property type="project" value="InterPro"/>
</dbReference>
<name>A0A7I8VM80_9ANNE</name>
<dbReference type="PRINTS" id="PR00254">
    <property type="entry name" value="NICOTINICR"/>
</dbReference>
<comment type="caution">
    <text evidence="12">Lacks conserved residue(s) required for the propagation of feature annotation.</text>
</comment>
<feature type="transmembrane region" description="Helical" evidence="12">
    <location>
        <begin position="337"/>
        <end position="360"/>
    </location>
</feature>
<dbReference type="InterPro" id="IPR038050">
    <property type="entry name" value="Neuro_actylchol_rec"/>
</dbReference>
<accession>A0A7I8VM80</accession>
<protein>
    <submittedName>
        <fullName evidence="14">DgyrCDS6157</fullName>
    </submittedName>
</protein>
<evidence type="ECO:0000259" key="13">
    <source>
        <dbReference type="Pfam" id="PF02931"/>
    </source>
</evidence>
<dbReference type="Gene3D" id="2.70.170.10">
    <property type="entry name" value="Neurotransmitter-gated ion-channel ligand-binding domain"/>
    <property type="match status" value="1"/>
</dbReference>